<dbReference type="EMBL" id="JAFIMR010000081">
    <property type="protein sequence ID" value="KAI1848993.1"/>
    <property type="molecule type" value="Genomic_DNA"/>
</dbReference>
<evidence type="ECO:0000313" key="1">
    <source>
        <dbReference type="EMBL" id="KAI1848993.1"/>
    </source>
</evidence>
<dbReference type="Gene3D" id="1.20.1050.10">
    <property type="match status" value="1"/>
</dbReference>
<gene>
    <name evidence="1" type="ORF">JX265_013736</name>
</gene>
<evidence type="ECO:0000313" key="2">
    <source>
        <dbReference type="Proteomes" id="UP000829685"/>
    </source>
</evidence>
<reference evidence="1" key="1">
    <citation type="submission" date="2021-03" db="EMBL/GenBank/DDBJ databases">
        <title>Revisited historic fungal species revealed as producer of novel bioactive compounds through whole genome sequencing and comparative genomics.</title>
        <authorList>
            <person name="Vignolle G.A."/>
            <person name="Hochenegger N."/>
            <person name="Mach R.L."/>
            <person name="Mach-Aigner A.R."/>
            <person name="Javad Rahimi M."/>
            <person name="Salim K.A."/>
            <person name="Chan C.M."/>
            <person name="Lim L.B.L."/>
            <person name="Cai F."/>
            <person name="Druzhinina I.S."/>
            <person name="U'Ren J.M."/>
            <person name="Derntl C."/>
        </authorList>
    </citation>
    <scope>NUCLEOTIDE SEQUENCE</scope>
    <source>
        <strain evidence="1">TUCIM 5799</strain>
    </source>
</reference>
<dbReference type="Gene3D" id="3.40.30.10">
    <property type="entry name" value="Glutaredoxin"/>
    <property type="match status" value="1"/>
</dbReference>
<accession>A0A9P9W828</accession>
<dbReference type="AlphaFoldDB" id="A0A9P9W828"/>
<evidence type="ECO:0008006" key="3">
    <source>
        <dbReference type="Google" id="ProtNLM"/>
    </source>
</evidence>
<comment type="caution">
    <text evidence="1">The sequence shown here is derived from an EMBL/GenBank/DDBJ whole genome shotgun (WGS) entry which is preliminary data.</text>
</comment>
<proteinExistence type="predicted"/>
<sequence>MTSQFQHTLWLWLEGMFPRRISYYLLMKGLVASPSDLLHGKTGDPSLRLSLINFDTAKGFTYLDAEDPAPKGASTPCLRIIDPSTGDARFIHESSAILTYLETVYGGHGPALAPEDAVSVAIMNDLIAGINLAVTDGAYYIKHAVPQSTAWSLLKNEERSHAAALNAYAFAVKNLLKVQLWANPTLSGAGWLTPGIHRAGLVDATLAGGCRYLDLTYGWDMLENEELSELKEWYKRFKVLPWWSELEDREDVHPSEMRYGSSCREV</sequence>
<dbReference type="OrthoDB" id="3587182at2759"/>
<keyword evidence="2" id="KW-1185">Reference proteome</keyword>
<protein>
    <recommendedName>
        <fullName evidence="3">GST N-terminal domain-containing protein</fullName>
    </recommendedName>
</protein>
<dbReference type="Proteomes" id="UP000829685">
    <property type="component" value="Unassembled WGS sequence"/>
</dbReference>
<name>A0A9P9W828_9PEZI</name>
<organism evidence="1 2">
    <name type="scientific">Neoarthrinium moseri</name>
    <dbReference type="NCBI Taxonomy" id="1658444"/>
    <lineage>
        <taxon>Eukaryota</taxon>
        <taxon>Fungi</taxon>
        <taxon>Dikarya</taxon>
        <taxon>Ascomycota</taxon>
        <taxon>Pezizomycotina</taxon>
        <taxon>Sordariomycetes</taxon>
        <taxon>Xylariomycetidae</taxon>
        <taxon>Amphisphaeriales</taxon>
        <taxon>Apiosporaceae</taxon>
        <taxon>Neoarthrinium</taxon>
    </lineage>
</organism>